<dbReference type="CDD" id="cd04186">
    <property type="entry name" value="GT_2_like_c"/>
    <property type="match status" value="1"/>
</dbReference>
<dbReference type="GO" id="GO:0016740">
    <property type="term" value="F:transferase activity"/>
    <property type="evidence" value="ECO:0007669"/>
    <property type="project" value="UniProtKB-KW"/>
</dbReference>
<feature type="transmembrane region" description="Helical" evidence="2">
    <location>
        <begin position="474"/>
        <end position="496"/>
    </location>
</feature>
<organism evidence="3 4">
    <name type="scientific">Thermasporomyces composti</name>
    <dbReference type="NCBI Taxonomy" id="696763"/>
    <lineage>
        <taxon>Bacteria</taxon>
        <taxon>Bacillati</taxon>
        <taxon>Actinomycetota</taxon>
        <taxon>Actinomycetes</taxon>
        <taxon>Propionibacteriales</taxon>
        <taxon>Nocardioidaceae</taxon>
        <taxon>Thermasporomyces</taxon>
    </lineage>
</organism>
<dbReference type="AlphaFoldDB" id="A0A3D9V6W0"/>
<dbReference type="Proteomes" id="UP000256485">
    <property type="component" value="Unassembled WGS sequence"/>
</dbReference>
<dbReference type="RefSeq" id="WP_115850966.1">
    <property type="nucleotide sequence ID" value="NZ_QTUC01000001.1"/>
</dbReference>
<keyword evidence="3" id="KW-0808">Transferase</keyword>
<dbReference type="Gene3D" id="3.90.550.10">
    <property type="entry name" value="Spore Coat Polysaccharide Biosynthesis Protein SpsA, Chain A"/>
    <property type="match status" value="1"/>
</dbReference>
<proteinExistence type="predicted"/>
<keyword evidence="4" id="KW-1185">Reference proteome</keyword>
<dbReference type="PANTHER" id="PTHR43685:SF3">
    <property type="entry name" value="SLR2126 PROTEIN"/>
    <property type="match status" value="1"/>
</dbReference>
<dbReference type="InterPro" id="IPR050834">
    <property type="entry name" value="Glycosyltransf_2"/>
</dbReference>
<keyword evidence="2" id="KW-0812">Transmembrane</keyword>
<feature type="transmembrane region" description="Helical" evidence="2">
    <location>
        <begin position="601"/>
        <end position="620"/>
    </location>
</feature>
<protein>
    <submittedName>
        <fullName evidence="3">GT2 family glycosyltransferase</fullName>
    </submittedName>
</protein>
<dbReference type="SUPFAM" id="SSF53448">
    <property type="entry name" value="Nucleotide-diphospho-sugar transferases"/>
    <property type="match status" value="1"/>
</dbReference>
<reference evidence="3 4" key="1">
    <citation type="submission" date="2018-08" db="EMBL/GenBank/DDBJ databases">
        <title>Sequencing the genomes of 1000 actinobacteria strains.</title>
        <authorList>
            <person name="Klenk H.-P."/>
        </authorList>
    </citation>
    <scope>NUCLEOTIDE SEQUENCE [LARGE SCALE GENOMIC DNA]</scope>
    <source>
        <strain evidence="3 4">DSM 22891</strain>
    </source>
</reference>
<feature type="transmembrane region" description="Helical" evidence="2">
    <location>
        <begin position="508"/>
        <end position="541"/>
    </location>
</feature>
<feature type="transmembrane region" description="Helical" evidence="2">
    <location>
        <begin position="561"/>
        <end position="589"/>
    </location>
</feature>
<feature type="transmembrane region" description="Helical" evidence="2">
    <location>
        <begin position="760"/>
        <end position="780"/>
    </location>
</feature>
<dbReference type="InterPro" id="IPR029044">
    <property type="entry name" value="Nucleotide-diphossugar_trans"/>
</dbReference>
<gene>
    <name evidence="3" type="ORF">DFJ64_2962</name>
</gene>
<feature type="transmembrane region" description="Helical" evidence="2">
    <location>
        <begin position="686"/>
        <end position="707"/>
    </location>
</feature>
<evidence type="ECO:0000256" key="1">
    <source>
        <dbReference type="SAM" id="MobiDB-lite"/>
    </source>
</evidence>
<name>A0A3D9V6W0_THECX</name>
<dbReference type="Pfam" id="PF13641">
    <property type="entry name" value="Glyco_tranf_2_3"/>
    <property type="match status" value="1"/>
</dbReference>
<keyword evidence="2" id="KW-1133">Transmembrane helix</keyword>
<feature type="region of interest" description="Disordered" evidence="1">
    <location>
        <begin position="1028"/>
        <end position="1087"/>
    </location>
</feature>
<comment type="caution">
    <text evidence="3">The sequence shown here is derived from an EMBL/GenBank/DDBJ whole genome shotgun (WGS) entry which is preliminary data.</text>
</comment>
<feature type="transmembrane region" description="Helical" evidence="2">
    <location>
        <begin position="719"/>
        <end position="739"/>
    </location>
</feature>
<keyword evidence="2" id="KW-0472">Membrane</keyword>
<feature type="region of interest" description="Disordered" evidence="1">
    <location>
        <begin position="356"/>
        <end position="375"/>
    </location>
</feature>
<accession>A0A3D9V6W0</accession>
<evidence type="ECO:0000313" key="3">
    <source>
        <dbReference type="EMBL" id="REF37518.1"/>
    </source>
</evidence>
<sequence length="1087" mass="114054">MSAHPGPQALAPSVVTAVVVAHDGAPWIGELISGLRAQRRAPNRLIVVDTGSRDESRALLAGGLPGAHILDAPAVTGFGAAVARAVQTLPPGQPGEWLWLLHDDCAPDPEALASLLRLAEAGPDVAVVGPKLRDWPRGRRLLEFGVTIAGSGNRETGLEFGEFDQGQHDAVRDVLAVSTAGMLVRRDVFERLGGFDQRFGLFRDDVDFGWRVVRAGYRVLTCPEAVVFHAEAGLRGYRELHAVNGRPRRIDRRNALFTLLVNSPAWKVPFLLVRAVLGSLLRVLALLVAKWPDAAYDEFRALLGVLARPDRIVVGRLRRARYRRVPHRVVRRLLPPPWIGIQHTVDALAAVLSTRSGEHAGPSRRARRPVETGPVSEEVEELTTEGLGIWRWLATRPPIVALLALTLLTLVASRHLLGGGSLAGGALLPAPDSVLDLWRRYVEGWHPVDLGSDRPAPPYLAVVAALGTLLVGKAWLAVDLLVLGAVPLSGLTSYLLMRTLARSRALRIWATVTYALLPAVLGAVASGRLGTCVALIVLPLLVLAAARMVGAGRPGPGSWSAAWTSGLLLAVLTAFVPIGYVGALVVAAASRVVPPLRRPGTGARVAVALIVPPVLLLPWLPVVVANPSLLLGEVGLATPAVVEPSHLLARLLVASPGDPTAAPAWIFGPLVVVAVAALLRREPGRGVLVGWTVSLTGLALGLAQTRLTVATDWMSTPTSAWPGFACAVVCAGWIIAIVCGADGAVRDFSERSLSWRQPAAVLLACIAVLSPLVATGWWVIRGAGEPLARDAGSAVPAYIRDAQRSGARPRALVIEGESGRVRYTVLRGAGTRLGDAETGAAAATLASLDATVGDLLSDVPDESTAARLATYGIGYVYLPSPADPRSVERIDTTPGLTRTSAPEGSAAWRVDLPVGQLRVLPPGSSDETAVESAEVLEVDAGGAAVTVPSGPPGRLLLLAETHSDRWRATIDGQPLPSRTFAGWAQAFELPTTGGRLVLSYAPGMHGKLLGVQAVLFVVILVLALPTRPRRDGDGPGAAQRPAGGRHGAAAPRPPGRRAAGAGAPASGASRQPVRGPRDGAPREGARS</sequence>
<dbReference type="OrthoDB" id="3734530at2"/>
<feature type="compositionally biased region" description="Low complexity" evidence="1">
    <location>
        <begin position="1036"/>
        <end position="1072"/>
    </location>
</feature>
<evidence type="ECO:0000256" key="2">
    <source>
        <dbReference type="SAM" id="Phobius"/>
    </source>
</evidence>
<evidence type="ECO:0000313" key="4">
    <source>
        <dbReference type="Proteomes" id="UP000256485"/>
    </source>
</evidence>
<dbReference type="EMBL" id="QTUC01000001">
    <property type="protein sequence ID" value="REF37518.1"/>
    <property type="molecule type" value="Genomic_DNA"/>
</dbReference>
<feature type="transmembrane region" description="Helical" evidence="2">
    <location>
        <begin position="660"/>
        <end position="679"/>
    </location>
</feature>
<feature type="compositionally biased region" description="Basic and acidic residues" evidence="1">
    <location>
        <begin position="1075"/>
        <end position="1087"/>
    </location>
</feature>
<dbReference type="PANTHER" id="PTHR43685">
    <property type="entry name" value="GLYCOSYLTRANSFERASE"/>
    <property type="match status" value="1"/>
</dbReference>